<evidence type="ECO:0000313" key="2">
    <source>
        <dbReference type="Proteomes" id="UP001283361"/>
    </source>
</evidence>
<dbReference type="AlphaFoldDB" id="A0AAE0Z4G3"/>
<comment type="caution">
    <text evidence="1">The sequence shown here is derived from an EMBL/GenBank/DDBJ whole genome shotgun (WGS) entry which is preliminary data.</text>
</comment>
<dbReference type="EMBL" id="JAWDGP010004681">
    <property type="protein sequence ID" value="KAK3762603.1"/>
    <property type="molecule type" value="Genomic_DNA"/>
</dbReference>
<accession>A0AAE0Z4G3</accession>
<keyword evidence="2" id="KW-1185">Reference proteome</keyword>
<reference evidence="1" key="1">
    <citation type="journal article" date="2023" name="G3 (Bethesda)">
        <title>A reference genome for the long-term kleptoplast-retaining sea slug Elysia crispata morphotype clarki.</title>
        <authorList>
            <person name="Eastman K.E."/>
            <person name="Pendleton A.L."/>
            <person name="Shaikh M.A."/>
            <person name="Suttiyut T."/>
            <person name="Ogas R."/>
            <person name="Tomko P."/>
            <person name="Gavelis G."/>
            <person name="Widhalm J.R."/>
            <person name="Wisecaver J.H."/>
        </authorList>
    </citation>
    <scope>NUCLEOTIDE SEQUENCE</scope>
    <source>
        <strain evidence="1">ECLA1</strain>
    </source>
</reference>
<proteinExistence type="predicted"/>
<gene>
    <name evidence="1" type="ORF">RRG08_020682</name>
</gene>
<protein>
    <submittedName>
        <fullName evidence="1">Uncharacterized protein</fullName>
    </submittedName>
</protein>
<dbReference type="Proteomes" id="UP001283361">
    <property type="component" value="Unassembled WGS sequence"/>
</dbReference>
<sequence length="160" mass="18677">MSGEWRRCQNNNQAAFIAVIWRYSLNLRTNSGNAKKLAANRRAKSFRSIKPWMLAKLDLRVGSPEVNLITGPQVRWYWSRASQYLGDLVRSRDCCRTVRCSPGMRYVRLTVSPWPRYSHYVLSLGELSAVEVTWEDWPRVMVQTLWAALAGFTEISWYRD</sequence>
<organism evidence="1 2">
    <name type="scientific">Elysia crispata</name>
    <name type="common">lettuce slug</name>
    <dbReference type="NCBI Taxonomy" id="231223"/>
    <lineage>
        <taxon>Eukaryota</taxon>
        <taxon>Metazoa</taxon>
        <taxon>Spiralia</taxon>
        <taxon>Lophotrochozoa</taxon>
        <taxon>Mollusca</taxon>
        <taxon>Gastropoda</taxon>
        <taxon>Heterobranchia</taxon>
        <taxon>Euthyneura</taxon>
        <taxon>Panpulmonata</taxon>
        <taxon>Sacoglossa</taxon>
        <taxon>Placobranchoidea</taxon>
        <taxon>Plakobranchidae</taxon>
        <taxon>Elysia</taxon>
    </lineage>
</organism>
<evidence type="ECO:0000313" key="1">
    <source>
        <dbReference type="EMBL" id="KAK3762603.1"/>
    </source>
</evidence>
<name>A0AAE0Z4G3_9GAST</name>